<dbReference type="Pfam" id="PF13090">
    <property type="entry name" value="PP_kinase_C"/>
    <property type="match status" value="1"/>
</dbReference>
<dbReference type="SUPFAM" id="SSF143724">
    <property type="entry name" value="PHP14-like"/>
    <property type="match status" value="1"/>
</dbReference>
<comment type="similarity">
    <text evidence="6 7">Belongs to the polyphosphate kinase 1 (PPK1) family.</text>
</comment>
<feature type="domain" description="Polyphosphate kinase N-terminal" evidence="9">
    <location>
        <begin position="20"/>
        <end position="125"/>
    </location>
</feature>
<evidence type="ECO:0000256" key="3">
    <source>
        <dbReference type="ARBA" id="ARBA00022741"/>
    </source>
</evidence>
<dbReference type="InterPro" id="IPR025198">
    <property type="entry name" value="PPK_N_dom"/>
</dbReference>
<dbReference type="EMBL" id="JAHESD010000013">
    <property type="protein sequence ID" value="MBT1703275.1"/>
    <property type="molecule type" value="Genomic_DNA"/>
</dbReference>
<evidence type="ECO:0000256" key="7">
    <source>
        <dbReference type="RuleBase" id="RU003800"/>
    </source>
</evidence>
<evidence type="ECO:0000313" key="12">
    <source>
        <dbReference type="EMBL" id="MBT1703275.1"/>
    </source>
</evidence>
<dbReference type="InterPro" id="IPR036830">
    <property type="entry name" value="PP_kinase_middle_dom_sf"/>
</dbReference>
<keyword evidence="6" id="KW-0460">Magnesium</keyword>
<keyword evidence="3 6" id="KW-0547">Nucleotide-binding</keyword>
<feature type="domain" description="Polyphosphate kinase middle" evidence="8">
    <location>
        <begin position="137"/>
        <end position="317"/>
    </location>
</feature>
<dbReference type="InterPro" id="IPR041108">
    <property type="entry name" value="PP_kinase_C_1"/>
</dbReference>
<feature type="binding site" evidence="6">
    <location>
        <position position="485"/>
    </location>
    <ligand>
        <name>ATP</name>
        <dbReference type="ChEBI" id="CHEBI:30616"/>
    </ligand>
</feature>
<protein>
    <recommendedName>
        <fullName evidence="6 7">Polyphosphate kinase</fullName>
        <ecNumber evidence="6 7">2.7.4.1</ecNumber>
    </recommendedName>
    <alternativeName>
        <fullName evidence="6">ATP-polyphosphate phosphotransferase</fullName>
    </alternativeName>
    <alternativeName>
        <fullName evidence="6">Polyphosphoric acid kinase</fullName>
    </alternativeName>
</protein>
<evidence type="ECO:0000256" key="1">
    <source>
        <dbReference type="ARBA" id="ARBA00022553"/>
    </source>
</evidence>
<dbReference type="Pfam" id="PF02503">
    <property type="entry name" value="PP_kinase"/>
    <property type="match status" value="1"/>
</dbReference>
<comment type="function">
    <text evidence="6 7">Catalyzes the reversible transfer of the terminal phosphate of ATP to form a long-chain polyphosphate (polyP).</text>
</comment>
<dbReference type="GO" id="GO:0008976">
    <property type="term" value="F:polyphosphate kinase activity"/>
    <property type="evidence" value="ECO:0007669"/>
    <property type="project" value="UniProtKB-EC"/>
</dbReference>
<dbReference type="EC" id="2.7.4.1" evidence="6 7"/>
<comment type="PTM">
    <text evidence="6 7">An intermediate of this reaction is the autophosphorylated ppk in which a phosphate is covalently linked to a histidine residue through a N-P bond.</text>
</comment>
<dbReference type="PANTHER" id="PTHR30218:SF0">
    <property type="entry name" value="POLYPHOSPHATE KINASE"/>
    <property type="match status" value="1"/>
</dbReference>
<comment type="catalytic activity">
    <reaction evidence="6 7">
        <text>[phosphate](n) + ATP = [phosphate](n+1) + ADP</text>
        <dbReference type="Rhea" id="RHEA:19573"/>
        <dbReference type="Rhea" id="RHEA-COMP:9859"/>
        <dbReference type="Rhea" id="RHEA-COMP:14280"/>
        <dbReference type="ChEBI" id="CHEBI:16838"/>
        <dbReference type="ChEBI" id="CHEBI:30616"/>
        <dbReference type="ChEBI" id="CHEBI:456216"/>
        <dbReference type="EC" id="2.7.4.1"/>
    </reaction>
</comment>
<dbReference type="NCBIfam" id="TIGR03705">
    <property type="entry name" value="poly_P_kin"/>
    <property type="match status" value="1"/>
</dbReference>
<keyword evidence="1 6" id="KW-0597">Phosphoprotein</keyword>
<dbReference type="Pfam" id="PF17941">
    <property type="entry name" value="PP_kinase_C_1"/>
    <property type="match status" value="1"/>
</dbReference>
<evidence type="ECO:0000259" key="10">
    <source>
        <dbReference type="Pfam" id="PF13090"/>
    </source>
</evidence>
<comment type="cofactor">
    <cofactor evidence="6">
        <name>Mg(2+)</name>
        <dbReference type="ChEBI" id="CHEBI:18420"/>
    </cofactor>
</comment>
<dbReference type="InterPro" id="IPR024953">
    <property type="entry name" value="PP_kinase_middle"/>
</dbReference>
<dbReference type="InterPro" id="IPR025200">
    <property type="entry name" value="PPK_C_dom2"/>
</dbReference>
<dbReference type="PIRSF" id="PIRSF015589">
    <property type="entry name" value="PP_kinase"/>
    <property type="match status" value="1"/>
</dbReference>
<dbReference type="Pfam" id="PF13089">
    <property type="entry name" value="PP_kinase_N"/>
    <property type="match status" value="1"/>
</dbReference>
<evidence type="ECO:0000259" key="8">
    <source>
        <dbReference type="Pfam" id="PF02503"/>
    </source>
</evidence>
<evidence type="ECO:0000256" key="6">
    <source>
        <dbReference type="HAMAP-Rule" id="MF_00347"/>
    </source>
</evidence>
<keyword evidence="4 6" id="KW-0418">Kinase</keyword>
<organism evidence="12 13">
    <name type="scientific">Chryseosolibacter indicus</name>
    <dbReference type="NCBI Taxonomy" id="2782351"/>
    <lineage>
        <taxon>Bacteria</taxon>
        <taxon>Pseudomonadati</taxon>
        <taxon>Bacteroidota</taxon>
        <taxon>Cytophagia</taxon>
        <taxon>Cytophagales</taxon>
        <taxon>Chryseotaleaceae</taxon>
        <taxon>Chryseosolibacter</taxon>
    </lineage>
</organism>
<gene>
    <name evidence="12" type="primary">ppk1</name>
    <name evidence="6" type="synonym">ppk</name>
    <name evidence="12" type="ORF">KK060_08280</name>
</gene>
<dbReference type="PANTHER" id="PTHR30218">
    <property type="entry name" value="POLYPHOSPHATE KINASE"/>
    <property type="match status" value="1"/>
</dbReference>
<feature type="binding site" evidence="6">
    <location>
        <position position="421"/>
    </location>
    <ligand>
        <name>Mg(2+)</name>
        <dbReference type="ChEBI" id="CHEBI:18420"/>
    </ligand>
</feature>
<dbReference type="InterPro" id="IPR003414">
    <property type="entry name" value="PP_kinase"/>
</dbReference>
<feature type="binding site" evidence="6">
    <location>
        <position position="58"/>
    </location>
    <ligand>
        <name>ATP</name>
        <dbReference type="ChEBI" id="CHEBI:30616"/>
    </ligand>
</feature>
<evidence type="ECO:0000256" key="4">
    <source>
        <dbReference type="ARBA" id="ARBA00022777"/>
    </source>
</evidence>
<accession>A0ABS5VPA2</accession>
<dbReference type="CDD" id="cd09168">
    <property type="entry name" value="PLDc_PaPPK1_C2_like"/>
    <property type="match status" value="1"/>
</dbReference>
<feature type="binding site" evidence="6">
    <location>
        <position position="391"/>
    </location>
    <ligand>
        <name>Mg(2+)</name>
        <dbReference type="ChEBI" id="CHEBI:18420"/>
    </ligand>
</feature>
<dbReference type="Gene3D" id="3.30.870.10">
    <property type="entry name" value="Endonuclease Chain A"/>
    <property type="match status" value="2"/>
</dbReference>
<sequence length="708" mass="82638">MNEAVLSLEKIFQQINESNYISRDLSWLQFNYRVLDQAKHIDRSIFDRLKFLAITASNLDEFCTIRLGSLYNYIDYGKERFDYNGLREEPFRRLLLSEMQRFCKDINDYYVGKLKPLFRENGFSIASYDDLSVENVKRVNEYFNSIIFPMLTPMVFDNYHTFPVLMNNRLLFGVVTKNPGDNHNQLKVSFIQVPHNLPRFYEVQGEDCIQFVPVEDIISQNIQSLFRNVTIASVNLFRVNRNGDFTLEESEDIESNFLEDLKRKLKTRRSGRVVRLEVEENPDPWMMRLLKIQWDLDDHNIFYISKESLVDFTGLQQIVQHKEFKAKRSHPREPIKPLNFPEHGSLDLFEVLKNRDILLHHPYNSMEPVLELLEKAADDPYVLSIKITIYRVAKESRVTAALLKAAENGKHVSVLFEVKARFDEENNLREAQRLQKAGCFVIYGVSSLKTHTKLLLIVRKEEDDKVYRYVHLSSGNYNEATSRLYVDIGLLTSRENYANDVSEFFNVITGHSQPSTYRNLITSPRDMRIQLCNLVQREAENARNGLPSGIVIKLNSLQDKDFIDELYAASQAGVPIKLIVRGMCCLRPGRKGLSENIQVYSIVGEYLEHSRIYYFHNAGNPKVYIGSADAMVRSFDRRVESLFLLEEDILRRQAINNLRYNLKDNVNSYIMREDGSYVIRELNGELPFNIHKEFYNITKEIVMEASLF</sequence>
<keyword evidence="13" id="KW-1185">Reference proteome</keyword>
<dbReference type="SUPFAM" id="SSF56024">
    <property type="entry name" value="Phospholipase D/nuclease"/>
    <property type="match status" value="2"/>
</dbReference>
<dbReference type="Gene3D" id="1.20.58.310">
    <property type="entry name" value="Polyphosphate kinase N-terminal domain"/>
    <property type="match status" value="1"/>
</dbReference>
<dbReference type="Proteomes" id="UP000772618">
    <property type="component" value="Unassembled WGS sequence"/>
</dbReference>
<reference evidence="12 13" key="1">
    <citation type="submission" date="2021-05" db="EMBL/GenBank/DDBJ databases">
        <title>A Polyphasic approach of four new species of the genus Ohtaekwangia: Ohtaekwangia histidinii sp. nov., Ohtaekwangia cretensis sp. nov., Ohtaekwangia indiensis sp. nov., Ohtaekwangia reichenbachii sp. nov. from diverse environment.</title>
        <authorList>
            <person name="Octaviana S."/>
        </authorList>
    </citation>
    <scope>NUCLEOTIDE SEQUENCE [LARGE SCALE GENOMIC DNA]</scope>
    <source>
        <strain evidence="12 13">PWU20</strain>
    </source>
</reference>
<evidence type="ECO:0000256" key="5">
    <source>
        <dbReference type="ARBA" id="ARBA00022840"/>
    </source>
</evidence>
<name>A0ABS5VPA2_9BACT</name>
<keyword evidence="6" id="KW-0479">Metal-binding</keyword>
<feature type="domain" description="Polyphosphate kinase C-terminal" evidence="10">
    <location>
        <begin position="520"/>
        <end position="685"/>
    </location>
</feature>
<feature type="binding site" evidence="6">
    <location>
        <position position="609"/>
    </location>
    <ligand>
        <name>ATP</name>
        <dbReference type="ChEBI" id="CHEBI:30616"/>
    </ligand>
</feature>
<dbReference type="RefSeq" id="WP_254153238.1">
    <property type="nucleotide sequence ID" value="NZ_JAHESD010000013.1"/>
</dbReference>
<dbReference type="HAMAP" id="MF_00347">
    <property type="entry name" value="Polyphosphate_kinase"/>
    <property type="match status" value="1"/>
</dbReference>
<proteinExistence type="inferred from homology"/>
<dbReference type="Gene3D" id="3.30.1840.10">
    <property type="entry name" value="Polyphosphate kinase middle domain"/>
    <property type="match status" value="1"/>
</dbReference>
<evidence type="ECO:0000259" key="9">
    <source>
        <dbReference type="Pfam" id="PF13089"/>
    </source>
</evidence>
<feature type="active site" description="Phosphohistidine intermediate" evidence="6">
    <location>
        <position position="451"/>
    </location>
</feature>
<dbReference type="NCBIfam" id="NF003921">
    <property type="entry name" value="PRK05443.2-2"/>
    <property type="match status" value="1"/>
</dbReference>
<evidence type="ECO:0000313" key="13">
    <source>
        <dbReference type="Proteomes" id="UP000772618"/>
    </source>
</evidence>
<dbReference type="InterPro" id="IPR036832">
    <property type="entry name" value="PPK_N_dom_sf"/>
</dbReference>
<keyword evidence="2 6" id="KW-0808">Transferase</keyword>
<feature type="binding site" evidence="6">
    <location>
        <position position="581"/>
    </location>
    <ligand>
        <name>ATP</name>
        <dbReference type="ChEBI" id="CHEBI:30616"/>
    </ligand>
</feature>
<dbReference type="SUPFAM" id="SSF140356">
    <property type="entry name" value="PPK N-terminal domain-like"/>
    <property type="match status" value="1"/>
</dbReference>
<evidence type="ECO:0000259" key="11">
    <source>
        <dbReference type="Pfam" id="PF17941"/>
    </source>
</evidence>
<feature type="domain" description="Polyphosphate kinase C-terminal" evidence="11">
    <location>
        <begin position="348"/>
        <end position="513"/>
    </location>
</feature>
<evidence type="ECO:0000256" key="2">
    <source>
        <dbReference type="ARBA" id="ARBA00022679"/>
    </source>
</evidence>
<keyword evidence="5 6" id="KW-0067">ATP-binding</keyword>
<comment type="caution">
    <text evidence="12">The sequence shown here is derived from an EMBL/GenBank/DDBJ whole genome shotgun (WGS) entry which is preliminary data.</text>
</comment>